<dbReference type="AlphaFoldDB" id="A0A834DQD6"/>
<reference evidence="1 2" key="1">
    <citation type="journal article" date="2020" name="Nature">
        <title>Six reference-quality genomes reveal evolution of bat adaptations.</title>
        <authorList>
            <person name="Jebb D."/>
            <person name="Huang Z."/>
            <person name="Pippel M."/>
            <person name="Hughes G.M."/>
            <person name="Lavrichenko K."/>
            <person name="Devanna P."/>
            <person name="Winkler S."/>
            <person name="Jermiin L.S."/>
            <person name="Skirmuntt E.C."/>
            <person name="Katzourakis A."/>
            <person name="Burkitt-Gray L."/>
            <person name="Ray D.A."/>
            <person name="Sullivan K.A.M."/>
            <person name="Roscito J.G."/>
            <person name="Kirilenko B.M."/>
            <person name="Davalos L.M."/>
            <person name="Corthals A.P."/>
            <person name="Power M.L."/>
            <person name="Jones G."/>
            <person name="Ransome R.D."/>
            <person name="Dechmann D.K.N."/>
            <person name="Locatelli A.G."/>
            <person name="Puechmaille S.J."/>
            <person name="Fedrigo O."/>
            <person name="Jarvis E.D."/>
            <person name="Hiller M."/>
            <person name="Vernes S.C."/>
            <person name="Myers E.W."/>
            <person name="Teeling E.C."/>
        </authorList>
    </citation>
    <scope>NUCLEOTIDE SEQUENCE [LARGE SCALE GENOMIC DNA]</scope>
    <source>
        <strain evidence="1">Bat1K_MPI-CBG_1</strain>
    </source>
</reference>
<name>A0A834DQD6_9CHIR</name>
<dbReference type="Proteomes" id="UP000664940">
    <property type="component" value="Unassembled WGS sequence"/>
</dbReference>
<gene>
    <name evidence="1" type="ORF">HJG60_008165</name>
</gene>
<accession>A0A834DQD6</accession>
<comment type="caution">
    <text evidence="1">The sequence shown here is derived from an EMBL/GenBank/DDBJ whole genome shotgun (WGS) entry which is preliminary data.</text>
</comment>
<sequence>MVGLMTLQALDFCAKPKGQEAHRPSLGLSQHPHLFGLLASDTSSERPSWITLSNALRRSPLLCYEDTQSVFREARVVRNQSFWPLEVDPALTDVAHPANQKFAGLVPSQSTCLHHGPGPQLGCI</sequence>
<dbReference type="EMBL" id="JABVXQ010000010">
    <property type="protein sequence ID" value="KAF6088309.1"/>
    <property type="molecule type" value="Genomic_DNA"/>
</dbReference>
<evidence type="ECO:0000313" key="1">
    <source>
        <dbReference type="EMBL" id="KAF6088309.1"/>
    </source>
</evidence>
<evidence type="ECO:0000313" key="2">
    <source>
        <dbReference type="Proteomes" id="UP000664940"/>
    </source>
</evidence>
<organism evidence="1 2">
    <name type="scientific">Phyllostomus discolor</name>
    <name type="common">pale spear-nosed bat</name>
    <dbReference type="NCBI Taxonomy" id="89673"/>
    <lineage>
        <taxon>Eukaryota</taxon>
        <taxon>Metazoa</taxon>
        <taxon>Chordata</taxon>
        <taxon>Craniata</taxon>
        <taxon>Vertebrata</taxon>
        <taxon>Euteleostomi</taxon>
        <taxon>Mammalia</taxon>
        <taxon>Eutheria</taxon>
        <taxon>Laurasiatheria</taxon>
        <taxon>Chiroptera</taxon>
        <taxon>Yangochiroptera</taxon>
        <taxon>Phyllostomidae</taxon>
        <taxon>Phyllostominae</taxon>
        <taxon>Phyllostomus</taxon>
    </lineage>
</organism>
<protein>
    <submittedName>
        <fullName evidence="1">Uncharacterized protein</fullName>
    </submittedName>
</protein>
<proteinExistence type="predicted"/>